<sequence length="97" mass="10562">MAQSHGTARPVDTDLADLHSEAKLYRLDPPLHSTIWGERDVEYVVVYAVFVPVVGLGTYVMAADETGRIVSELELEGSYEGAGDHAEALRRAGYEVA</sequence>
<organism evidence="2 3">
    <name type="scientific">Gryllotalpicola reticulitermitis</name>
    <dbReference type="NCBI Taxonomy" id="1184153"/>
    <lineage>
        <taxon>Bacteria</taxon>
        <taxon>Bacillati</taxon>
        <taxon>Actinomycetota</taxon>
        <taxon>Actinomycetes</taxon>
        <taxon>Micrococcales</taxon>
        <taxon>Microbacteriaceae</taxon>
        <taxon>Gryllotalpicola</taxon>
    </lineage>
</organism>
<reference evidence="3" key="1">
    <citation type="journal article" date="2019" name="Int. J. Syst. Evol. Microbiol.">
        <title>The Global Catalogue of Microorganisms (GCM) 10K type strain sequencing project: providing services to taxonomists for standard genome sequencing and annotation.</title>
        <authorList>
            <consortium name="The Broad Institute Genomics Platform"/>
            <consortium name="The Broad Institute Genome Sequencing Center for Infectious Disease"/>
            <person name="Wu L."/>
            <person name="Ma J."/>
        </authorList>
    </citation>
    <scope>NUCLEOTIDE SEQUENCE [LARGE SCALE GENOMIC DNA]</scope>
    <source>
        <strain evidence="3">CGMCC 1.10363</strain>
    </source>
</reference>
<keyword evidence="3" id="KW-1185">Reference proteome</keyword>
<keyword evidence="1" id="KW-0472">Membrane</keyword>
<gene>
    <name evidence="2" type="ORF">ACFOYW_16840</name>
</gene>
<evidence type="ECO:0000256" key="1">
    <source>
        <dbReference type="SAM" id="Phobius"/>
    </source>
</evidence>
<dbReference type="EMBL" id="JBHSCN010000018">
    <property type="protein sequence ID" value="MFC4245036.1"/>
    <property type="molecule type" value="Genomic_DNA"/>
</dbReference>
<accession>A0ABV8Q9I6</accession>
<evidence type="ECO:0000313" key="2">
    <source>
        <dbReference type="EMBL" id="MFC4245036.1"/>
    </source>
</evidence>
<dbReference type="RefSeq" id="WP_390231657.1">
    <property type="nucleotide sequence ID" value="NZ_JBHSCN010000018.1"/>
</dbReference>
<keyword evidence="1" id="KW-1133">Transmembrane helix</keyword>
<protein>
    <recommendedName>
        <fullName evidence="4">Transposase</fullName>
    </recommendedName>
</protein>
<keyword evidence="1" id="KW-0812">Transmembrane</keyword>
<dbReference type="Proteomes" id="UP001595900">
    <property type="component" value="Unassembled WGS sequence"/>
</dbReference>
<comment type="caution">
    <text evidence="2">The sequence shown here is derived from an EMBL/GenBank/DDBJ whole genome shotgun (WGS) entry which is preliminary data.</text>
</comment>
<proteinExistence type="predicted"/>
<evidence type="ECO:0008006" key="4">
    <source>
        <dbReference type="Google" id="ProtNLM"/>
    </source>
</evidence>
<name>A0ABV8Q9I6_9MICO</name>
<feature type="transmembrane region" description="Helical" evidence="1">
    <location>
        <begin position="43"/>
        <end position="62"/>
    </location>
</feature>
<evidence type="ECO:0000313" key="3">
    <source>
        <dbReference type="Proteomes" id="UP001595900"/>
    </source>
</evidence>